<dbReference type="PANTHER" id="PTHR14633:SF3">
    <property type="entry name" value="LITTLE ELONGATION COMPLEX SUBUNIT 2"/>
    <property type="match status" value="1"/>
</dbReference>
<organism evidence="3 4">
    <name type="scientific">Ursus americanus</name>
    <name type="common">American black bear</name>
    <name type="synonym">Euarctos americanus</name>
    <dbReference type="NCBI Taxonomy" id="9643"/>
    <lineage>
        <taxon>Eukaryota</taxon>
        <taxon>Metazoa</taxon>
        <taxon>Chordata</taxon>
        <taxon>Craniata</taxon>
        <taxon>Vertebrata</taxon>
        <taxon>Euteleostomi</taxon>
        <taxon>Mammalia</taxon>
        <taxon>Eutheria</taxon>
        <taxon>Laurasiatheria</taxon>
        <taxon>Carnivora</taxon>
        <taxon>Caniformia</taxon>
        <taxon>Ursidae</taxon>
        <taxon>Ursus</taxon>
    </lineage>
</organism>
<evidence type="ECO:0000313" key="3">
    <source>
        <dbReference type="Ensembl" id="ENSUAMP00000024545.1"/>
    </source>
</evidence>
<proteinExistence type="predicted"/>
<protein>
    <submittedName>
        <fullName evidence="3">Interactor of little elongation complex ELL subunit 2</fullName>
    </submittedName>
</protein>
<dbReference type="GO" id="GO:0042795">
    <property type="term" value="P:snRNA transcription by RNA polymerase II"/>
    <property type="evidence" value="ECO:0007669"/>
    <property type="project" value="TreeGrafter"/>
</dbReference>
<feature type="region of interest" description="Disordered" evidence="1">
    <location>
        <begin position="915"/>
        <end position="967"/>
    </location>
</feature>
<gene>
    <name evidence="3" type="primary">ICE2</name>
</gene>
<dbReference type="GeneTree" id="ENSGT00390000006883"/>
<feature type="region of interest" description="Disordered" evidence="1">
    <location>
        <begin position="658"/>
        <end position="681"/>
    </location>
</feature>
<dbReference type="Ensembl" id="ENSUAMT00000027407.1">
    <property type="protein sequence ID" value="ENSUAMP00000024545.1"/>
    <property type="gene ID" value="ENSUAMG00000019143.1"/>
</dbReference>
<feature type="region of interest" description="Disordered" evidence="1">
    <location>
        <begin position="571"/>
        <end position="610"/>
    </location>
</feature>
<dbReference type="PANTHER" id="PTHR14633">
    <property type="entry name" value="LITTLE ELONGATION COMPLEX SUBUNIT 2"/>
    <property type="match status" value="1"/>
</dbReference>
<accession>A0A452RYB0</accession>
<sequence>MSSMLAMGEPRLNWDVSPKNGLKTFFSRENYKDHSMAPSLKELCVLSNRRIGENLNASASSVENEPAVSSATEAKEKVKTTVGMVLLPKPRVPYPRFSRFSQREQRSYVDLLVKYAKIPANSKAVGINKNDYLQYLVCILFFSFSKQYLKVRKYFNFAFMFLGQILRACIEQVKKYPEFYTLHEVTSLMGFFPFRIEMGLKLEKTLLALGSVKYVKTVFPSMPVKLQLSKDNISTTETPEKTAAAMHYDISKDPNAEKLVSRYHPQIALTSQSLFTLLNNHGPNYKEQWEIPVCIQVIPVAGSKPVKVIYINSPLPQKKMTMRERNQIFHEVPLKFMMSKNTSVPVSAVFMDKPEDYMSEMEMSYEVNECRKIETLENLDLDFDGDVTELETFGVNTTKPSKSPSPASTSTVPNTTDIPMAPSTATTSVVPTASDISAHSRSLSQILMEQLQKEKQLVTGMDGGPEECKNKDDQGFVPCGERASNSDKFLGQDNDLKTADSLQLESSTEIETSHKNDLATDMVYAPEKLNVPENSDNSEEKAVTSEAVRSEDVILCNSDTDEDCLIIDTECQNNSNGKTTDMNSNLSSKPASPNSSSAQPSVGNQTNATCSPEESCVLKKPIKRVYKKFDPVGEILKMQDELLKPISRKIPELPLMNLENSKQPPASEQSSAPSDASSWPKSVWPCAFQKPKGRLPYELQDYVEDTSEYVAPQEGNFVYKLFSLQDLLLLVRCSVQRIETRPRSKKRKKIRRQFPVYVLPKVEYQACYGVEALTESELCRLWTESLLHSNCSFYVGHIDAFTSKLFLLEEITSEELKEKLSALKISSLFNILQHILKKLSSLQEGSYLLSHAAEDSSLLIYKTSDGKVTRTAYNLHKTHCGLPGVPSSLSVPWVPLDPSLLLPYHIHHGRIPCTFPPKSLGPTPQQKVGGTRMPARSRRNPVSMETKSLPAQQVENEGEAPNKRKIT</sequence>
<feature type="compositionally biased region" description="Basic and acidic residues" evidence="1">
    <location>
        <begin position="538"/>
        <end position="548"/>
    </location>
</feature>
<feature type="compositionally biased region" description="Low complexity" evidence="1">
    <location>
        <begin position="583"/>
        <end position="601"/>
    </location>
</feature>
<keyword evidence="4" id="KW-1185">Reference proteome</keyword>
<evidence type="ECO:0000313" key="4">
    <source>
        <dbReference type="Proteomes" id="UP000291022"/>
    </source>
</evidence>
<feature type="region of interest" description="Disordered" evidence="1">
    <location>
        <begin position="395"/>
        <end position="429"/>
    </location>
</feature>
<dbReference type="Pfam" id="PF10505">
    <property type="entry name" value="NARG2_C"/>
    <property type="match status" value="1"/>
</dbReference>
<dbReference type="Proteomes" id="UP000291022">
    <property type="component" value="Unassembled WGS sequence"/>
</dbReference>
<reference evidence="3" key="2">
    <citation type="submission" date="2025-08" db="UniProtKB">
        <authorList>
            <consortium name="Ensembl"/>
        </authorList>
    </citation>
    <scope>IDENTIFICATION</scope>
</reference>
<dbReference type="AlphaFoldDB" id="A0A452RYB0"/>
<feature type="region of interest" description="Disordered" evidence="1">
    <location>
        <begin position="529"/>
        <end position="548"/>
    </location>
</feature>
<dbReference type="InterPro" id="IPR019535">
    <property type="entry name" value="ICE2_C"/>
</dbReference>
<dbReference type="GO" id="GO:0042796">
    <property type="term" value="P:snRNA transcription by RNA polymerase III"/>
    <property type="evidence" value="ECO:0007669"/>
    <property type="project" value="TreeGrafter"/>
</dbReference>
<evidence type="ECO:0000259" key="2">
    <source>
        <dbReference type="Pfam" id="PF10505"/>
    </source>
</evidence>
<feature type="domain" description="Little elongation complex subunit 2 C-terminal" evidence="2">
    <location>
        <begin position="707"/>
        <end position="917"/>
    </location>
</feature>
<evidence type="ECO:0000256" key="1">
    <source>
        <dbReference type="SAM" id="MobiDB-lite"/>
    </source>
</evidence>
<reference evidence="4" key="1">
    <citation type="submission" date="2016-06" db="EMBL/GenBank/DDBJ databases">
        <title>De novo assembly and RNA-Seq shows season-dependent expression and editing in black bear kidneys.</title>
        <authorList>
            <person name="Korstanje R."/>
            <person name="Srivastava A."/>
            <person name="Sarsani V.K."/>
            <person name="Sheehan S.M."/>
            <person name="Seger R.L."/>
            <person name="Barter M.E."/>
            <person name="Lindqvist C."/>
            <person name="Brody L.C."/>
            <person name="Mullikin J.C."/>
        </authorList>
    </citation>
    <scope>NUCLEOTIDE SEQUENCE [LARGE SCALE GENOMIC DNA]</scope>
</reference>
<feature type="compositionally biased region" description="Low complexity" evidence="1">
    <location>
        <begin position="661"/>
        <end position="681"/>
    </location>
</feature>
<name>A0A452RYB0_URSAM</name>
<feature type="compositionally biased region" description="Polar residues" evidence="1">
    <location>
        <begin position="943"/>
        <end position="955"/>
    </location>
</feature>
<feature type="compositionally biased region" description="Polar residues" evidence="1">
    <location>
        <begin position="571"/>
        <end position="582"/>
    </location>
</feature>
<dbReference type="GO" id="GO:0008023">
    <property type="term" value="C:transcription elongation factor complex"/>
    <property type="evidence" value="ECO:0007669"/>
    <property type="project" value="InterPro"/>
</dbReference>
<dbReference type="GO" id="GO:0045945">
    <property type="term" value="P:positive regulation of transcription by RNA polymerase III"/>
    <property type="evidence" value="ECO:0007669"/>
    <property type="project" value="TreeGrafter"/>
</dbReference>
<reference evidence="3" key="3">
    <citation type="submission" date="2025-09" db="UniProtKB">
        <authorList>
            <consortium name="Ensembl"/>
        </authorList>
    </citation>
    <scope>IDENTIFICATION</scope>
</reference>